<evidence type="ECO:0000256" key="2">
    <source>
        <dbReference type="ARBA" id="ARBA00022475"/>
    </source>
</evidence>
<evidence type="ECO:0000256" key="6">
    <source>
        <dbReference type="SAM" id="Phobius"/>
    </source>
</evidence>
<evidence type="ECO:0000313" key="10">
    <source>
        <dbReference type="Proteomes" id="UP000243640"/>
    </source>
</evidence>
<evidence type="ECO:0000259" key="7">
    <source>
        <dbReference type="Pfam" id="PF00482"/>
    </source>
</evidence>
<evidence type="ECO:0000313" key="9">
    <source>
        <dbReference type="EMBL" id="TDW61422.1"/>
    </source>
</evidence>
<evidence type="ECO:0000313" key="11">
    <source>
        <dbReference type="Proteomes" id="UP000295058"/>
    </source>
</evidence>
<dbReference type="InterPro" id="IPR018076">
    <property type="entry name" value="T2SS_GspF_dom"/>
</dbReference>
<gene>
    <name evidence="8" type="ORF">B6S09_03980</name>
    <name evidence="9" type="ORF">LY04_00962</name>
</gene>
<evidence type="ECO:0000256" key="5">
    <source>
        <dbReference type="ARBA" id="ARBA00023136"/>
    </source>
</evidence>
<proteinExistence type="predicted"/>
<dbReference type="RefSeq" id="WP_094277217.1">
    <property type="nucleotide sequence ID" value="NZ_JBLWZI010000002.1"/>
</dbReference>
<dbReference type="GO" id="GO:0005886">
    <property type="term" value="C:plasma membrane"/>
    <property type="evidence" value="ECO:0007669"/>
    <property type="project" value="UniProtKB-SubCell"/>
</dbReference>
<comment type="subcellular location">
    <subcellularLocation>
        <location evidence="1">Cell membrane</location>
        <topology evidence="1">Multi-pass membrane protein</topology>
    </subcellularLocation>
</comment>
<feature type="transmembrane region" description="Helical" evidence="6">
    <location>
        <begin position="6"/>
        <end position="23"/>
    </location>
</feature>
<dbReference type="PANTHER" id="PTHR35007:SF2">
    <property type="entry name" value="PILUS ASSEMBLE PROTEIN"/>
    <property type="match status" value="1"/>
</dbReference>
<dbReference type="Proteomes" id="UP000295058">
    <property type="component" value="Unassembled WGS sequence"/>
</dbReference>
<evidence type="ECO:0000256" key="1">
    <source>
        <dbReference type="ARBA" id="ARBA00004651"/>
    </source>
</evidence>
<dbReference type="Pfam" id="PF00482">
    <property type="entry name" value="T2SSF"/>
    <property type="match status" value="1"/>
</dbReference>
<evidence type="ECO:0000256" key="3">
    <source>
        <dbReference type="ARBA" id="ARBA00022692"/>
    </source>
</evidence>
<feature type="transmembrane region" description="Helical" evidence="6">
    <location>
        <begin position="264"/>
        <end position="287"/>
    </location>
</feature>
<keyword evidence="2" id="KW-1003">Cell membrane</keyword>
<reference evidence="8 10" key="1">
    <citation type="submission" date="2017-08" db="EMBL/GenBank/DDBJ databases">
        <title>Draft Genome Sequence of the Marine Bacterium Oceanimonas baumannii ATCC 700832.</title>
        <authorList>
            <person name="Mcclelland W.D."/>
            <person name="Brennan M.A."/>
            <person name="Trachtenberg A.M."/>
            <person name="Maclea K.S."/>
        </authorList>
    </citation>
    <scope>NUCLEOTIDE SEQUENCE [LARGE SCALE GENOMIC DNA]</scope>
    <source>
        <strain evidence="8 10">ATCC 700832</strain>
    </source>
</reference>
<sequence>MNSLFLSSVLQLLLVVLLLLLFFEERRIRRAINRRLGKPHPVDKNKLLSEFAQSRMGKKGFQLDGEVRMLLNQLGWRKRTQQSLFITIQLGLPVLLALLGVLYGSLTGSDNNPLLTVLALAGIGYLVPKRWLVSKVAKRKQRLAEEVEMMLPLLRILFEVGMTVEQALRVLSAESARILPELSTEIRQMLQRVDAGMSLQEELSRTSELLEVDEVNDCFTVLEQLSRQGSGAMASLHAMKELLTERRVTALQEKVSRMSAKMSVVMVAFLFPALMIVLAGPGFMAIVRAFGEMG</sequence>
<keyword evidence="3 6" id="KW-0812">Transmembrane</keyword>
<evidence type="ECO:0000313" key="8">
    <source>
        <dbReference type="EMBL" id="OYD25386.1"/>
    </source>
</evidence>
<feature type="transmembrane region" description="Helical" evidence="6">
    <location>
        <begin position="84"/>
        <end position="106"/>
    </location>
</feature>
<name>A0A235CLS4_9GAMM</name>
<keyword evidence="5 6" id="KW-0472">Membrane</keyword>
<dbReference type="AlphaFoldDB" id="A0A235CLS4"/>
<organism evidence="8 10">
    <name type="scientific">Oceanimonas baumannii</name>
    <dbReference type="NCBI Taxonomy" id="129578"/>
    <lineage>
        <taxon>Bacteria</taxon>
        <taxon>Pseudomonadati</taxon>
        <taxon>Pseudomonadota</taxon>
        <taxon>Gammaproteobacteria</taxon>
        <taxon>Aeromonadales</taxon>
        <taxon>Aeromonadaceae</taxon>
        <taxon>Oceanimonas</taxon>
    </lineage>
</organism>
<feature type="transmembrane region" description="Helical" evidence="6">
    <location>
        <begin position="112"/>
        <end position="132"/>
    </location>
</feature>
<feature type="domain" description="Type II secretion system protein GspF" evidence="7">
    <location>
        <begin position="153"/>
        <end position="278"/>
    </location>
</feature>
<keyword evidence="4 6" id="KW-1133">Transmembrane helix</keyword>
<comment type="caution">
    <text evidence="8">The sequence shown here is derived from an EMBL/GenBank/DDBJ whole genome shotgun (WGS) entry which is preliminary data.</text>
</comment>
<accession>A0A235CLS4</accession>
<evidence type="ECO:0000256" key="4">
    <source>
        <dbReference type="ARBA" id="ARBA00022989"/>
    </source>
</evidence>
<dbReference type="Proteomes" id="UP000243640">
    <property type="component" value="Unassembled WGS sequence"/>
</dbReference>
<reference evidence="9 11" key="2">
    <citation type="submission" date="2019-03" db="EMBL/GenBank/DDBJ databases">
        <title>Genomic Encyclopedia of Archaeal and Bacterial Type Strains, Phase II (KMG-II): from individual species to whole genera.</title>
        <authorList>
            <person name="Goeker M."/>
        </authorList>
    </citation>
    <scope>NUCLEOTIDE SEQUENCE [LARGE SCALE GENOMIC DNA]</scope>
    <source>
        <strain evidence="9 11">DSM 15594</strain>
    </source>
</reference>
<dbReference type="PANTHER" id="PTHR35007">
    <property type="entry name" value="INTEGRAL MEMBRANE PROTEIN-RELATED"/>
    <property type="match status" value="1"/>
</dbReference>
<dbReference type="EMBL" id="NQJF01000003">
    <property type="protein sequence ID" value="OYD25386.1"/>
    <property type="molecule type" value="Genomic_DNA"/>
</dbReference>
<protein>
    <submittedName>
        <fullName evidence="9">Tight adherence protein C</fullName>
    </submittedName>
    <submittedName>
        <fullName evidence="8">Type II secretion system protein F</fullName>
    </submittedName>
</protein>
<dbReference type="OrthoDB" id="8534919at2"/>
<dbReference type="EMBL" id="SODO01000002">
    <property type="protein sequence ID" value="TDW61422.1"/>
    <property type="molecule type" value="Genomic_DNA"/>
</dbReference>
<keyword evidence="11" id="KW-1185">Reference proteome</keyword>